<reference evidence="2 3" key="1">
    <citation type="journal article" date="2019" name="Int. J. Syst. Evol. Microbiol.">
        <title>The Global Catalogue of Microorganisms (GCM) 10K type strain sequencing project: providing services to taxonomists for standard genome sequencing and annotation.</title>
        <authorList>
            <consortium name="The Broad Institute Genomics Platform"/>
            <consortium name="The Broad Institute Genome Sequencing Center for Infectious Disease"/>
            <person name="Wu L."/>
            <person name="Ma J."/>
        </authorList>
    </citation>
    <scope>NUCLEOTIDE SEQUENCE [LARGE SCALE GENOMIC DNA]</scope>
    <source>
        <strain evidence="2 3">JCM 16082</strain>
    </source>
</reference>
<keyword evidence="1" id="KW-0472">Membrane</keyword>
<feature type="transmembrane region" description="Helical" evidence="1">
    <location>
        <begin position="47"/>
        <end position="66"/>
    </location>
</feature>
<gene>
    <name evidence="2" type="ORF">GCM10009117_22040</name>
</gene>
<dbReference type="RefSeq" id="WP_343767507.1">
    <property type="nucleotide sequence ID" value="NZ_BAAAFG010000016.1"/>
</dbReference>
<evidence type="ECO:0000313" key="2">
    <source>
        <dbReference type="EMBL" id="GAA0873057.1"/>
    </source>
</evidence>
<evidence type="ECO:0008006" key="4">
    <source>
        <dbReference type="Google" id="ProtNLM"/>
    </source>
</evidence>
<protein>
    <recommendedName>
        <fullName evidence="4">DUF4179 domain-containing protein</fullName>
    </recommendedName>
</protein>
<comment type="caution">
    <text evidence="2">The sequence shown here is derived from an EMBL/GenBank/DDBJ whole genome shotgun (WGS) entry which is preliminary data.</text>
</comment>
<accession>A0ABN1MIR3</accession>
<dbReference type="Proteomes" id="UP001500507">
    <property type="component" value="Unassembled WGS sequence"/>
</dbReference>
<keyword evidence="1" id="KW-0812">Transmembrane</keyword>
<keyword evidence="3" id="KW-1185">Reference proteome</keyword>
<proteinExistence type="predicted"/>
<organism evidence="2 3">
    <name type="scientific">Gangjinia marincola</name>
    <dbReference type="NCBI Taxonomy" id="578463"/>
    <lineage>
        <taxon>Bacteria</taxon>
        <taxon>Pseudomonadati</taxon>
        <taxon>Bacteroidota</taxon>
        <taxon>Flavobacteriia</taxon>
        <taxon>Flavobacteriales</taxon>
        <taxon>Flavobacteriaceae</taxon>
        <taxon>Gangjinia</taxon>
    </lineage>
</organism>
<evidence type="ECO:0000313" key="3">
    <source>
        <dbReference type="Proteomes" id="UP001500507"/>
    </source>
</evidence>
<dbReference type="EMBL" id="BAAAFG010000016">
    <property type="protein sequence ID" value="GAA0873057.1"/>
    <property type="molecule type" value="Genomic_DNA"/>
</dbReference>
<keyword evidence="1" id="KW-1133">Transmembrane helix</keyword>
<name>A0ABN1MIR3_9FLAO</name>
<evidence type="ECO:0000256" key="1">
    <source>
        <dbReference type="SAM" id="Phobius"/>
    </source>
</evidence>
<sequence>MSTNKHVEDIFKELSFDLQEPTTGHRERFTKKLSENNYRRKSHWPTWLSIAASIVLIMSIAGLFIFSTAPSEAGELGSVSKEMKQTQSFYSAAIEHELNQLKNNTSPEAKQLIQDAMIQITLLEARYDVLKSDLIESEQDQRVIFAMINNFQQRIDLLKEVMEKIQTINELKSTKNENQYL</sequence>